<keyword evidence="4" id="KW-1185">Reference proteome</keyword>
<dbReference type="SUPFAM" id="SSF51735">
    <property type="entry name" value="NAD(P)-binding Rossmann-fold domains"/>
    <property type="match status" value="1"/>
</dbReference>
<comment type="caution">
    <text evidence="3">The sequence shown here is derived from an EMBL/GenBank/DDBJ whole genome shotgun (WGS) entry which is preliminary data.</text>
</comment>
<dbReference type="InterPro" id="IPR036291">
    <property type="entry name" value="NAD(P)-bd_dom_sf"/>
</dbReference>
<dbReference type="InterPro" id="IPR051267">
    <property type="entry name" value="STEAP_metalloreductase"/>
</dbReference>
<protein>
    <submittedName>
        <fullName evidence="3">NADP oxidoreductase</fullName>
    </submittedName>
</protein>
<feature type="domain" description="Pyrroline-5-carboxylate reductase catalytic N-terminal" evidence="2">
    <location>
        <begin position="19"/>
        <end position="110"/>
    </location>
</feature>
<accession>A0A3S3VTM7</accession>
<dbReference type="RefSeq" id="WP_128441589.1">
    <property type="nucleotide sequence ID" value="NZ_SBIP01000001.1"/>
</dbReference>
<keyword evidence="1" id="KW-0560">Oxidoreductase</keyword>
<proteinExistence type="predicted"/>
<evidence type="ECO:0000259" key="2">
    <source>
        <dbReference type="Pfam" id="PF03807"/>
    </source>
</evidence>
<dbReference type="Proteomes" id="UP000287687">
    <property type="component" value="Unassembled WGS sequence"/>
</dbReference>
<dbReference type="GO" id="GO:0016491">
    <property type="term" value="F:oxidoreductase activity"/>
    <property type="evidence" value="ECO:0007669"/>
    <property type="project" value="UniProtKB-KW"/>
</dbReference>
<evidence type="ECO:0000313" key="3">
    <source>
        <dbReference type="EMBL" id="RWX81601.1"/>
    </source>
</evidence>
<reference evidence="3 4" key="1">
    <citation type="submission" date="2019-01" db="EMBL/GenBank/DDBJ databases">
        <title>The draft genome of Rhizobium sp. 24NR.</title>
        <authorList>
            <person name="Liu L."/>
            <person name="Liang L."/>
            <person name="Shi S."/>
            <person name="Xu L."/>
            <person name="Wang X."/>
            <person name="Li L."/>
            <person name="Zhang X."/>
        </authorList>
    </citation>
    <scope>NUCLEOTIDE SEQUENCE [LARGE SCALE GENOMIC DNA]</scope>
    <source>
        <strain evidence="3 4">24NR</strain>
    </source>
</reference>
<dbReference type="InterPro" id="IPR028939">
    <property type="entry name" value="P5C_Rdtase_cat_N"/>
</dbReference>
<dbReference type="Gene3D" id="3.40.50.720">
    <property type="entry name" value="NAD(P)-binding Rossmann-like Domain"/>
    <property type="match status" value="1"/>
</dbReference>
<gene>
    <name evidence="3" type="ORF">EPK99_04820</name>
</gene>
<evidence type="ECO:0000313" key="4">
    <source>
        <dbReference type="Proteomes" id="UP000287687"/>
    </source>
</evidence>
<evidence type="ECO:0000256" key="1">
    <source>
        <dbReference type="ARBA" id="ARBA00023002"/>
    </source>
</evidence>
<sequence>MAANPPEFQLISRRRHMTTIGIIGAGNIGSAFAKALARNGIAATIANSRGPETLSGLVKELEPHISAAVSIEAAAQADIVLVAVPWSKLPAALSELSEWNGRIVIDANNPIEAPLFKPADLNGRLSTEIFTDLVPGARVVKAFNHLLANLLSADPHAEGGERVLFYSGDDAKAKAEVAALIAKLGFAGIDLGPISVGAKLTQFPGGPLPAINLVKFA</sequence>
<dbReference type="Pfam" id="PF03807">
    <property type="entry name" value="F420_oxidored"/>
    <property type="match status" value="1"/>
</dbReference>
<organism evidence="3 4">
    <name type="scientific">Neorhizobium lilium</name>
    <dbReference type="NCBI Taxonomy" id="2503024"/>
    <lineage>
        <taxon>Bacteria</taxon>
        <taxon>Pseudomonadati</taxon>
        <taxon>Pseudomonadota</taxon>
        <taxon>Alphaproteobacteria</taxon>
        <taxon>Hyphomicrobiales</taxon>
        <taxon>Rhizobiaceae</taxon>
        <taxon>Rhizobium/Agrobacterium group</taxon>
        <taxon>Neorhizobium</taxon>
    </lineage>
</organism>
<dbReference type="PANTHER" id="PTHR14239">
    <property type="entry name" value="DUDULIN-RELATED"/>
    <property type="match status" value="1"/>
</dbReference>
<dbReference type="EMBL" id="SBIP01000001">
    <property type="protein sequence ID" value="RWX81601.1"/>
    <property type="molecule type" value="Genomic_DNA"/>
</dbReference>
<dbReference type="AlphaFoldDB" id="A0A3S3VTM7"/>
<dbReference type="OrthoDB" id="7557417at2"/>
<name>A0A3S3VTM7_9HYPH</name>